<reference evidence="3" key="2">
    <citation type="submission" date="2020-09" db="EMBL/GenBank/DDBJ databases">
        <authorList>
            <person name="Sun Q."/>
            <person name="Ohkuma M."/>
        </authorList>
    </citation>
    <scope>NUCLEOTIDE SEQUENCE</scope>
    <source>
        <strain evidence="3">JCM 19831</strain>
    </source>
</reference>
<feature type="transmembrane region" description="Helical" evidence="1">
    <location>
        <begin position="12"/>
        <end position="32"/>
    </location>
</feature>
<keyword evidence="4" id="KW-1185">Reference proteome</keyword>
<name>A0A917U5B8_9ACTN</name>
<evidence type="ECO:0000259" key="2">
    <source>
        <dbReference type="Pfam" id="PF14219"/>
    </source>
</evidence>
<dbReference type="InterPro" id="IPR025565">
    <property type="entry name" value="DUF4328"/>
</dbReference>
<feature type="transmembrane region" description="Helical" evidence="1">
    <location>
        <begin position="62"/>
        <end position="84"/>
    </location>
</feature>
<dbReference type="Pfam" id="PF14219">
    <property type="entry name" value="DUF4328"/>
    <property type="match status" value="1"/>
</dbReference>
<gene>
    <name evidence="3" type="ORF">GCM10007977_071330</name>
</gene>
<dbReference type="EMBL" id="BMPI01000042">
    <property type="protein sequence ID" value="GGM59490.1"/>
    <property type="molecule type" value="Genomic_DNA"/>
</dbReference>
<keyword evidence="1" id="KW-1133">Transmembrane helix</keyword>
<proteinExistence type="predicted"/>
<feature type="domain" description="DUF4328" evidence="2">
    <location>
        <begin position="69"/>
        <end position="197"/>
    </location>
</feature>
<keyword evidence="1" id="KW-0472">Membrane</keyword>
<dbReference type="AlphaFoldDB" id="A0A917U5B8"/>
<evidence type="ECO:0000313" key="3">
    <source>
        <dbReference type="EMBL" id="GGM59490.1"/>
    </source>
</evidence>
<comment type="caution">
    <text evidence="3">The sequence shown here is derived from an EMBL/GenBank/DDBJ whole genome shotgun (WGS) entry which is preliminary data.</text>
</comment>
<accession>A0A917U5B8</accession>
<feature type="transmembrane region" description="Helical" evidence="1">
    <location>
        <begin position="173"/>
        <end position="193"/>
    </location>
</feature>
<protein>
    <recommendedName>
        <fullName evidence="2">DUF4328 domain-containing protein</fullName>
    </recommendedName>
</protein>
<organism evidence="3 4">
    <name type="scientific">Dactylosporangium sucinum</name>
    <dbReference type="NCBI Taxonomy" id="1424081"/>
    <lineage>
        <taxon>Bacteria</taxon>
        <taxon>Bacillati</taxon>
        <taxon>Actinomycetota</taxon>
        <taxon>Actinomycetes</taxon>
        <taxon>Micromonosporales</taxon>
        <taxon>Micromonosporaceae</taxon>
        <taxon>Dactylosporangium</taxon>
    </lineage>
</organism>
<evidence type="ECO:0000256" key="1">
    <source>
        <dbReference type="SAM" id="Phobius"/>
    </source>
</evidence>
<feature type="transmembrane region" description="Helical" evidence="1">
    <location>
        <begin position="105"/>
        <end position="122"/>
    </location>
</feature>
<dbReference type="Proteomes" id="UP000642070">
    <property type="component" value="Unassembled WGS sequence"/>
</dbReference>
<keyword evidence="1" id="KW-0812">Transmembrane</keyword>
<evidence type="ECO:0000313" key="4">
    <source>
        <dbReference type="Proteomes" id="UP000642070"/>
    </source>
</evidence>
<reference evidence="3" key="1">
    <citation type="journal article" date="2014" name="Int. J. Syst. Evol. Microbiol.">
        <title>Complete genome sequence of Corynebacterium casei LMG S-19264T (=DSM 44701T), isolated from a smear-ripened cheese.</title>
        <authorList>
            <consortium name="US DOE Joint Genome Institute (JGI-PGF)"/>
            <person name="Walter F."/>
            <person name="Albersmeier A."/>
            <person name="Kalinowski J."/>
            <person name="Ruckert C."/>
        </authorList>
    </citation>
    <scope>NUCLEOTIDE SEQUENCE</scope>
    <source>
        <strain evidence="3">JCM 19831</strain>
    </source>
</reference>
<sequence length="206" mass="22438">MRVAIPHRLQAIGWLVVAALAAVSLAHVFTVLRAYDTPEPGTGRIVQTTTSFGLSVFSSENLGAVVLNSARALVLVVFVVWLYLARDNFDRRCDNNVGWRKGWTIGAWFIPLANLVIPYLVVREIFARSSPDRTWTPDRVVSAWWLALIVSLFSYTETTTWSDGTTQVVTPTAVAIVTAAAGIVSAIAGAVLVRRISTWQDGLPAA</sequence>